<dbReference type="PATRIC" id="fig|362787.3.peg.866"/>
<dbReference type="AlphaFoldDB" id="A0A0C1H471"/>
<dbReference type="PIRSF" id="PIRSF033239">
    <property type="entry name" value="ExoD"/>
    <property type="match status" value="1"/>
</dbReference>
<accession>A0A0C1H471</accession>
<dbReference type="RefSeq" id="WP_039357766.1">
    <property type="nucleotide sequence ID" value="NZ_JSAN01000057.1"/>
</dbReference>
<evidence type="ECO:0000313" key="3">
    <source>
        <dbReference type="Proteomes" id="UP000031465"/>
    </source>
</evidence>
<name>A0A0C1H471_9BACT</name>
<dbReference type="PANTHER" id="PTHR41795">
    <property type="entry name" value="EXOPOLYSACCHARIDE SYNTHESIS PROTEIN"/>
    <property type="match status" value="1"/>
</dbReference>
<proteinExistence type="predicted"/>
<feature type="transmembrane region" description="Helical" evidence="1">
    <location>
        <begin position="125"/>
        <end position="143"/>
    </location>
</feature>
<evidence type="ECO:0000256" key="1">
    <source>
        <dbReference type="SAM" id="Phobius"/>
    </source>
</evidence>
<dbReference type="EMBL" id="JSAN01000057">
    <property type="protein sequence ID" value="KIC72339.1"/>
    <property type="molecule type" value="Genomic_DNA"/>
</dbReference>
<evidence type="ECO:0000313" key="2">
    <source>
        <dbReference type="EMBL" id="KIC72339.1"/>
    </source>
</evidence>
<gene>
    <name evidence="2" type="primary">exoD</name>
    <name evidence="2" type="ORF">DB44_CK00120</name>
</gene>
<dbReference type="Proteomes" id="UP000031465">
    <property type="component" value="Unassembled WGS sequence"/>
</dbReference>
<keyword evidence="1" id="KW-1133">Transmembrane helix</keyword>
<organism evidence="2 3">
    <name type="scientific">Candidatus Protochlamydia amoebophila</name>
    <dbReference type="NCBI Taxonomy" id="362787"/>
    <lineage>
        <taxon>Bacteria</taxon>
        <taxon>Pseudomonadati</taxon>
        <taxon>Chlamydiota</taxon>
        <taxon>Chlamydiia</taxon>
        <taxon>Parachlamydiales</taxon>
        <taxon>Parachlamydiaceae</taxon>
        <taxon>Candidatus Protochlamydia</taxon>
    </lineage>
</organism>
<comment type="caution">
    <text evidence="2">The sequence shown here is derived from an EMBL/GenBank/DDBJ whole genome shotgun (WGS) entry which is preliminary data.</text>
</comment>
<protein>
    <submittedName>
        <fullName evidence="2">Putative exopolysaccharide synthesis protein</fullName>
    </submittedName>
</protein>
<reference evidence="2 3" key="1">
    <citation type="journal article" date="2014" name="Mol. Biol. Evol.">
        <title>Massive expansion of Ubiquitination-related gene families within the Chlamydiae.</title>
        <authorList>
            <person name="Domman D."/>
            <person name="Collingro A."/>
            <person name="Lagkouvardos I."/>
            <person name="Gehre L."/>
            <person name="Weinmaier T."/>
            <person name="Rattei T."/>
            <person name="Subtil A."/>
            <person name="Horn M."/>
        </authorList>
    </citation>
    <scope>NUCLEOTIDE SEQUENCE [LARGE SCALE GENOMIC DNA]</scope>
    <source>
        <strain evidence="2 3">EI2</strain>
    </source>
</reference>
<keyword evidence="1" id="KW-0812">Transmembrane</keyword>
<feature type="transmembrane region" description="Helical" evidence="1">
    <location>
        <begin position="62"/>
        <end position="81"/>
    </location>
</feature>
<feature type="transmembrane region" description="Helical" evidence="1">
    <location>
        <begin position="173"/>
        <end position="193"/>
    </location>
</feature>
<dbReference type="Pfam" id="PF06055">
    <property type="entry name" value="ExoD"/>
    <property type="match status" value="1"/>
</dbReference>
<sequence>MKERINVFAESLQTLLLDAKEKGMTIESLIRNLAKKGQAVLLVLLSLPFCQPIQIPGFSTPFGILLIFIGLRIGFGQQIWLPRWILGKKIPYSVLERIAKLALKVTNKLRYFVYPRLPNLVKNPILLIFHGLMIAILGFVLALPLPIPLSNILAAYPLLIFGLAILEDDGAAILIAYGLSLVCFTILAGLIWLGKEGASSFFDFYVYR</sequence>
<keyword evidence="1" id="KW-0472">Membrane</keyword>
<feature type="transmembrane region" description="Helical" evidence="1">
    <location>
        <begin position="149"/>
        <end position="166"/>
    </location>
</feature>
<dbReference type="PANTHER" id="PTHR41795:SF1">
    <property type="entry name" value="EXOPOLYSACCHARIDE SYNTHESIS PROTEIN"/>
    <property type="match status" value="1"/>
</dbReference>
<dbReference type="InterPro" id="IPR010331">
    <property type="entry name" value="ExoD"/>
</dbReference>